<dbReference type="Pfam" id="PF04410">
    <property type="entry name" value="Gar1"/>
    <property type="match status" value="1"/>
</dbReference>
<comment type="caution">
    <text evidence="11">The sequence shown here is derived from an EMBL/GenBank/DDBJ whole genome shotgun (WGS) entry which is preliminary data.</text>
</comment>
<evidence type="ECO:0000256" key="3">
    <source>
        <dbReference type="ARBA" id="ARBA00021438"/>
    </source>
</evidence>
<dbReference type="GO" id="GO:0005634">
    <property type="term" value="C:nucleus"/>
    <property type="evidence" value="ECO:0007669"/>
    <property type="project" value="UniProtKB-SubCell"/>
</dbReference>
<dbReference type="InterPro" id="IPR040309">
    <property type="entry name" value="Naf1"/>
</dbReference>
<organism evidence="11 13">
    <name type="scientific">Hortaea werneckii</name>
    <name type="common">Black yeast</name>
    <name type="synonym">Cladosporium werneckii</name>
    <dbReference type="NCBI Taxonomy" id="91943"/>
    <lineage>
        <taxon>Eukaryota</taxon>
        <taxon>Fungi</taxon>
        <taxon>Dikarya</taxon>
        <taxon>Ascomycota</taxon>
        <taxon>Pezizomycotina</taxon>
        <taxon>Dothideomycetes</taxon>
        <taxon>Dothideomycetidae</taxon>
        <taxon>Mycosphaerellales</taxon>
        <taxon>Teratosphaeriaceae</taxon>
        <taxon>Hortaea</taxon>
    </lineage>
</organism>
<evidence type="ECO:0000256" key="5">
    <source>
        <dbReference type="ARBA" id="ARBA00022552"/>
    </source>
</evidence>
<feature type="compositionally biased region" description="Basic and acidic residues" evidence="10">
    <location>
        <begin position="18"/>
        <end position="30"/>
    </location>
</feature>
<evidence type="ECO:0000313" key="13">
    <source>
        <dbReference type="Proteomes" id="UP000281245"/>
    </source>
</evidence>
<dbReference type="AlphaFoldDB" id="A0A3M6W9U7"/>
<protein>
    <recommendedName>
        <fullName evidence="3">H/ACA ribonucleoprotein complex non-core subunit NAF1</fullName>
    </recommendedName>
    <alternativeName>
        <fullName evidence="9">Nuclear assembly factor 1</fullName>
    </alternativeName>
</protein>
<keyword evidence="8" id="KW-0539">Nucleus</keyword>
<dbReference type="Proteomes" id="UP000281245">
    <property type="component" value="Unassembled WGS sequence"/>
</dbReference>
<name>A0A3M6W9U7_HORWE</name>
<evidence type="ECO:0000313" key="12">
    <source>
        <dbReference type="EMBL" id="RMX94122.1"/>
    </source>
</evidence>
<keyword evidence="7" id="KW-0694">RNA-binding</keyword>
<feature type="region of interest" description="Disordered" evidence="10">
    <location>
        <begin position="202"/>
        <end position="349"/>
    </location>
</feature>
<evidence type="ECO:0000256" key="10">
    <source>
        <dbReference type="SAM" id="MobiDB-lite"/>
    </source>
</evidence>
<dbReference type="SUPFAM" id="SSF50447">
    <property type="entry name" value="Translation proteins"/>
    <property type="match status" value="1"/>
</dbReference>
<keyword evidence="4" id="KW-0690">Ribosome biogenesis</keyword>
<dbReference type="OrthoDB" id="21550at2759"/>
<feature type="compositionally biased region" description="Low complexity" evidence="10">
    <location>
        <begin position="790"/>
        <end position="825"/>
    </location>
</feature>
<dbReference type="GO" id="GO:0006364">
    <property type="term" value="P:rRNA processing"/>
    <property type="evidence" value="ECO:0007669"/>
    <property type="project" value="UniProtKB-KW"/>
</dbReference>
<dbReference type="InterPro" id="IPR038664">
    <property type="entry name" value="Gar1/Naf1_Cbf5-bd_sf"/>
</dbReference>
<feature type="compositionally biased region" description="Basic and acidic residues" evidence="10">
    <location>
        <begin position="562"/>
        <end position="571"/>
    </location>
</feature>
<keyword evidence="5" id="KW-0698">rRNA processing</keyword>
<feature type="compositionally biased region" description="Basic and acidic residues" evidence="10">
    <location>
        <begin position="107"/>
        <end position="126"/>
    </location>
</feature>
<dbReference type="FunFam" id="2.40.10.230:FF:000002">
    <property type="entry name" value="H/ACA ribonucleoprotein complex non-core subunit NAF1"/>
    <property type="match status" value="1"/>
</dbReference>
<feature type="region of interest" description="Disordered" evidence="10">
    <location>
        <begin position="45"/>
        <end position="174"/>
    </location>
</feature>
<comment type="similarity">
    <text evidence="2">Belongs to the NAF1 family.</text>
</comment>
<reference evidence="13 14" key="1">
    <citation type="journal article" date="2018" name="BMC Genomics">
        <title>Genomic evidence for intraspecific hybridization in a clonal and extremely halotolerant yeast.</title>
        <authorList>
            <person name="Gostincar C."/>
            <person name="Stajich J.E."/>
            <person name="Zupancic J."/>
            <person name="Zalar P."/>
            <person name="Gunde-Cimerman N."/>
        </authorList>
    </citation>
    <scope>NUCLEOTIDE SEQUENCE [LARGE SCALE GENOMIC DNA]</scope>
    <source>
        <strain evidence="12 14">EXF-6654</strain>
        <strain evidence="11 13">EXF-6656</strain>
    </source>
</reference>
<dbReference type="InterPro" id="IPR007504">
    <property type="entry name" value="H/ACA_rnp_Gar1/Naf1"/>
</dbReference>
<feature type="compositionally biased region" description="Low complexity" evidence="10">
    <location>
        <begin position="668"/>
        <end position="706"/>
    </location>
</feature>
<evidence type="ECO:0000256" key="4">
    <source>
        <dbReference type="ARBA" id="ARBA00022517"/>
    </source>
</evidence>
<accession>A0A3M6W9U7</accession>
<dbReference type="InterPro" id="IPR009000">
    <property type="entry name" value="Transl_B-barrel_sf"/>
</dbReference>
<feature type="compositionally biased region" description="Low complexity" evidence="10">
    <location>
        <begin position="717"/>
        <end position="749"/>
    </location>
</feature>
<feature type="region of interest" description="Disordered" evidence="10">
    <location>
        <begin position="1"/>
        <end position="32"/>
    </location>
</feature>
<feature type="compositionally biased region" description="Polar residues" evidence="10">
    <location>
        <begin position="826"/>
        <end position="838"/>
    </location>
</feature>
<sequence>MDLDKQPDPSSLEATEPDEARPAKRVRLDGALDVTEEVQEEIIGDKGLDDVHGKSMTVDTEPSTVERAALRGDVEQPSMDEPDVPNPTREIAELPSTGLVPQSFSNEQKDQQEVEVDSKKEQHKEDELPEGVPPEAVADENLDLVPESREPNAADEPSVRMLQETSGVNGDPNANLKIEAAAGQTTSTGEIVQPVENIASIQRQQDEALQGDNSETGQVIDGGDEEQQTAGAEDASAGLLSLLEAKPEPTKPTEDAEFMAAAAAQKGEGDAEWQFDPSDAESSDSSDSDSSSDSSSDASSEENYEMMDPATVAKILMTGDGDDDGGNKKGGSGADNQPRTTNEVKEEVVPKPDVTITQTTKITELGTVEHSVDNMILIKGSAPPNQDYNVLEPGSVLCNEKREVIGAVSDTIGKVQEPMYSVSFTNAKEIEDLGLHFGAKVFYVDEHSQTTFTQPLRNMKFTDASNIHDEEVGEDEMEFSDDEKEAEYKRAKTLAKKEKNAARGGLDAAGAGRGGRGGFSTRSSPPVSLYGGTGYTGIAGDAPQVPYGAGLSYDDGDEEEEHYNPLRRPDNLSELMAAGGPPPPMRGGFHRGARGGGRARGDRGRGRGDRGGRGRGGGFNQDRGGGQRGGRGGFRGEYQQYSQRGGAHSSPYGHNGPSHQHVQPTAGNQPPVAQYQQPQQQGYPPYGAYPNPTQYQQQQQQPGTYQFNGYTFQYGNAPQAQTPTTQHQQWYGHQASQQNQDQNQHQQSAAGAYYNPAWYQQQQQMQAQYGAYTGYPLGWQQGWPPASAPQQATSTGEGSTQQQSTTDTASAQQQASTGAASNQQQYPTAAASTQQQQYPAGAAPTPEQQQYLQYILQTMGGAGGAGQ</sequence>
<dbReference type="EMBL" id="QWIK01001519">
    <property type="protein sequence ID" value="RMX94122.1"/>
    <property type="molecule type" value="Genomic_DNA"/>
</dbReference>
<dbReference type="GO" id="GO:0003723">
    <property type="term" value="F:RNA binding"/>
    <property type="evidence" value="ECO:0007669"/>
    <property type="project" value="UniProtKB-KW"/>
</dbReference>
<gene>
    <name evidence="12" type="ORF">D0868_12470</name>
    <name evidence="11" type="ORF">D0869_11777</name>
</gene>
<dbReference type="Gene3D" id="2.40.10.230">
    <property type="entry name" value="Probable tRNA pseudouridine synthase domain"/>
    <property type="match status" value="1"/>
</dbReference>
<dbReference type="PANTHER" id="PTHR31633">
    <property type="entry name" value="H/ACA RIBONUCLEOPROTEIN COMPLEX NON-CORE SUBUNIT NAF1"/>
    <property type="match status" value="1"/>
</dbReference>
<feature type="compositionally biased region" description="Polar residues" evidence="10">
    <location>
        <begin position="707"/>
        <end position="716"/>
    </location>
</feature>
<feature type="region of interest" description="Disordered" evidence="10">
    <location>
        <begin position="495"/>
        <end position="749"/>
    </location>
</feature>
<feature type="compositionally biased region" description="Basic and acidic residues" evidence="10">
    <location>
        <begin position="599"/>
        <end position="612"/>
    </location>
</feature>
<evidence type="ECO:0000256" key="6">
    <source>
        <dbReference type="ARBA" id="ARBA00022553"/>
    </source>
</evidence>
<evidence type="ECO:0000256" key="1">
    <source>
        <dbReference type="ARBA" id="ARBA00004123"/>
    </source>
</evidence>
<evidence type="ECO:0000256" key="7">
    <source>
        <dbReference type="ARBA" id="ARBA00022884"/>
    </source>
</evidence>
<dbReference type="GO" id="GO:0000493">
    <property type="term" value="P:box H/ACA snoRNP assembly"/>
    <property type="evidence" value="ECO:0007669"/>
    <property type="project" value="InterPro"/>
</dbReference>
<evidence type="ECO:0000256" key="8">
    <source>
        <dbReference type="ARBA" id="ARBA00023242"/>
    </source>
</evidence>
<dbReference type="EMBL" id="QWIJ01001329">
    <property type="protein sequence ID" value="RMX75265.1"/>
    <property type="molecule type" value="Genomic_DNA"/>
</dbReference>
<dbReference type="VEuPathDB" id="FungiDB:BTJ68_01074"/>
<evidence type="ECO:0000313" key="14">
    <source>
        <dbReference type="Proteomes" id="UP000282582"/>
    </source>
</evidence>
<proteinExistence type="inferred from homology"/>
<feature type="compositionally biased region" description="Gly residues" evidence="10">
    <location>
        <begin position="614"/>
        <end position="635"/>
    </location>
</feature>
<dbReference type="PANTHER" id="PTHR31633:SF1">
    <property type="entry name" value="H_ACA RIBONUCLEOPROTEIN COMPLEX NON-CORE SUBUNIT NAF1"/>
    <property type="match status" value="1"/>
</dbReference>
<dbReference type="Proteomes" id="UP000282582">
    <property type="component" value="Unassembled WGS sequence"/>
</dbReference>
<dbReference type="GO" id="GO:0001522">
    <property type="term" value="P:pseudouridine synthesis"/>
    <property type="evidence" value="ECO:0007669"/>
    <property type="project" value="InterPro"/>
</dbReference>
<dbReference type="GO" id="GO:0005732">
    <property type="term" value="C:sno(s)RNA-containing ribonucleoprotein complex"/>
    <property type="evidence" value="ECO:0007669"/>
    <property type="project" value="InterPro"/>
</dbReference>
<feature type="compositionally biased region" description="Basic and acidic residues" evidence="10">
    <location>
        <begin position="245"/>
        <end position="254"/>
    </location>
</feature>
<comment type="subcellular location">
    <subcellularLocation>
        <location evidence="1">Nucleus</location>
    </subcellularLocation>
</comment>
<feature type="region of interest" description="Disordered" evidence="10">
    <location>
        <begin position="782"/>
        <end position="846"/>
    </location>
</feature>
<evidence type="ECO:0000256" key="9">
    <source>
        <dbReference type="ARBA" id="ARBA00076743"/>
    </source>
</evidence>
<feature type="compositionally biased region" description="Low complexity" evidence="10">
    <location>
        <begin position="288"/>
        <end position="298"/>
    </location>
</feature>
<evidence type="ECO:0000256" key="2">
    <source>
        <dbReference type="ARBA" id="ARBA00009801"/>
    </source>
</evidence>
<keyword evidence="6" id="KW-0597">Phosphoprotein</keyword>
<feature type="compositionally biased region" description="Polar residues" evidence="10">
    <location>
        <begin position="657"/>
        <end position="667"/>
    </location>
</feature>
<feature type="compositionally biased region" description="Acidic residues" evidence="10">
    <location>
        <begin position="270"/>
        <end position="287"/>
    </location>
</feature>
<evidence type="ECO:0000313" key="11">
    <source>
        <dbReference type="EMBL" id="RMX75265.1"/>
    </source>
</evidence>